<accession>A0AAW2J6D2</accession>
<gene>
    <name evidence="1" type="ORF">Sradi_7057800</name>
</gene>
<comment type="caution">
    <text evidence="1">The sequence shown here is derived from an EMBL/GenBank/DDBJ whole genome shotgun (WGS) entry which is preliminary data.</text>
</comment>
<evidence type="ECO:0000313" key="1">
    <source>
        <dbReference type="EMBL" id="KAL0290091.1"/>
    </source>
</evidence>
<dbReference type="EMBL" id="JACGWJ010000644">
    <property type="protein sequence ID" value="KAL0290091.1"/>
    <property type="molecule type" value="Genomic_DNA"/>
</dbReference>
<reference evidence="1" key="1">
    <citation type="submission" date="2020-06" db="EMBL/GenBank/DDBJ databases">
        <authorList>
            <person name="Li T."/>
            <person name="Hu X."/>
            <person name="Zhang T."/>
            <person name="Song X."/>
            <person name="Zhang H."/>
            <person name="Dai N."/>
            <person name="Sheng W."/>
            <person name="Hou X."/>
            <person name="Wei L."/>
        </authorList>
    </citation>
    <scope>NUCLEOTIDE SEQUENCE</scope>
    <source>
        <strain evidence="1">G02</strain>
        <tissue evidence="1">Leaf</tissue>
    </source>
</reference>
<proteinExistence type="predicted"/>
<organism evidence="1">
    <name type="scientific">Sesamum radiatum</name>
    <name type="common">Black benniseed</name>
    <dbReference type="NCBI Taxonomy" id="300843"/>
    <lineage>
        <taxon>Eukaryota</taxon>
        <taxon>Viridiplantae</taxon>
        <taxon>Streptophyta</taxon>
        <taxon>Embryophyta</taxon>
        <taxon>Tracheophyta</taxon>
        <taxon>Spermatophyta</taxon>
        <taxon>Magnoliopsida</taxon>
        <taxon>eudicotyledons</taxon>
        <taxon>Gunneridae</taxon>
        <taxon>Pentapetalae</taxon>
        <taxon>asterids</taxon>
        <taxon>lamiids</taxon>
        <taxon>Lamiales</taxon>
        <taxon>Pedaliaceae</taxon>
        <taxon>Sesamum</taxon>
    </lineage>
</organism>
<protein>
    <submittedName>
        <fullName evidence="1">Uncharacterized protein</fullName>
    </submittedName>
</protein>
<name>A0AAW2J6D2_SESRA</name>
<reference evidence="1" key="2">
    <citation type="journal article" date="2024" name="Plant">
        <title>Genomic evolution and insights into agronomic trait innovations of Sesamum species.</title>
        <authorList>
            <person name="Miao H."/>
            <person name="Wang L."/>
            <person name="Qu L."/>
            <person name="Liu H."/>
            <person name="Sun Y."/>
            <person name="Le M."/>
            <person name="Wang Q."/>
            <person name="Wei S."/>
            <person name="Zheng Y."/>
            <person name="Lin W."/>
            <person name="Duan Y."/>
            <person name="Cao H."/>
            <person name="Xiong S."/>
            <person name="Wang X."/>
            <person name="Wei L."/>
            <person name="Li C."/>
            <person name="Ma Q."/>
            <person name="Ju M."/>
            <person name="Zhao R."/>
            <person name="Li G."/>
            <person name="Mu C."/>
            <person name="Tian Q."/>
            <person name="Mei H."/>
            <person name="Zhang T."/>
            <person name="Gao T."/>
            <person name="Zhang H."/>
        </authorList>
    </citation>
    <scope>NUCLEOTIDE SEQUENCE</scope>
    <source>
        <strain evidence="1">G02</strain>
    </source>
</reference>
<sequence>MGLSFPRSSLPRLLINLKGRRTSLMLSTVGSIQYDVQCIRPDVAYAFSVTSRYQACAEDAHWSAVKTILKYLKRTKDMFMIHGGGELMLEGYNDASFQSNDDDAKSNQVLYSSLMMLWLLGKVPSRLPQRIPP</sequence>
<dbReference type="AlphaFoldDB" id="A0AAW2J6D2"/>